<feature type="compositionally biased region" description="Basic and acidic residues" evidence="1">
    <location>
        <begin position="111"/>
        <end position="120"/>
    </location>
</feature>
<dbReference type="EMBL" id="CAAKMV010000152">
    <property type="protein sequence ID" value="VIO61297.1"/>
    <property type="molecule type" value="Genomic_DNA"/>
</dbReference>
<feature type="compositionally biased region" description="Polar residues" evidence="1">
    <location>
        <begin position="84"/>
        <end position="109"/>
    </location>
</feature>
<protein>
    <submittedName>
        <fullName evidence="2">Uncharacterized protein</fullName>
    </submittedName>
</protein>
<accession>A0A2H3GQQ4</accession>
<organism evidence="2">
    <name type="scientific">Gibberella zeae</name>
    <name type="common">Wheat head blight fungus</name>
    <name type="synonym">Fusarium graminearum</name>
    <dbReference type="NCBI Taxonomy" id="5518"/>
    <lineage>
        <taxon>Eukaryota</taxon>
        <taxon>Fungi</taxon>
        <taxon>Dikarya</taxon>
        <taxon>Ascomycota</taxon>
        <taxon>Pezizomycotina</taxon>
        <taxon>Sordariomycetes</taxon>
        <taxon>Hypocreomycetidae</taxon>
        <taxon>Hypocreales</taxon>
        <taxon>Nectriaceae</taxon>
        <taxon>Fusarium</taxon>
    </lineage>
</organism>
<sequence length="134" mass="14773">MCVYRVETDRLTGEKRNKKRGDCKRIICKYSKINKIWRSMNGSPGAMQTARGNAAGGSRITIWRGAAGETPPMANVNGRWVVVPSTSSNANAEGSDSTKESCGNTQSHSKPTKDSSEGRRKTTHILQIRNTQRF</sequence>
<feature type="compositionally biased region" description="Polar residues" evidence="1">
    <location>
        <begin position="124"/>
        <end position="134"/>
    </location>
</feature>
<name>A0A2H3GQQ4_GIBZA</name>
<feature type="region of interest" description="Disordered" evidence="1">
    <location>
        <begin position="84"/>
        <end position="134"/>
    </location>
</feature>
<dbReference type="AlphaFoldDB" id="A0A2H3GQQ4"/>
<proteinExistence type="predicted"/>
<gene>
    <name evidence="2" type="ORF">FUG_LOCUS431429</name>
</gene>
<evidence type="ECO:0000313" key="2">
    <source>
        <dbReference type="EMBL" id="VIO61297.1"/>
    </source>
</evidence>
<reference evidence="2" key="1">
    <citation type="submission" date="2019-04" db="EMBL/GenBank/DDBJ databases">
        <authorList>
            <person name="Melise S."/>
            <person name="Noan J."/>
            <person name="Okalmin O."/>
        </authorList>
    </citation>
    <scope>NUCLEOTIDE SEQUENCE</scope>
    <source>
        <strain evidence="2">FN9</strain>
    </source>
</reference>
<evidence type="ECO:0000256" key="1">
    <source>
        <dbReference type="SAM" id="MobiDB-lite"/>
    </source>
</evidence>